<dbReference type="EMBL" id="CM055738">
    <property type="protein sequence ID" value="KAJ8004977.1"/>
    <property type="molecule type" value="Genomic_DNA"/>
</dbReference>
<accession>A0ACC2GN40</accession>
<evidence type="ECO:0000313" key="1">
    <source>
        <dbReference type="EMBL" id="KAJ8004977.1"/>
    </source>
</evidence>
<organism evidence="1 2">
    <name type="scientific">Dallia pectoralis</name>
    <name type="common">Alaska blackfish</name>
    <dbReference type="NCBI Taxonomy" id="75939"/>
    <lineage>
        <taxon>Eukaryota</taxon>
        <taxon>Metazoa</taxon>
        <taxon>Chordata</taxon>
        <taxon>Craniata</taxon>
        <taxon>Vertebrata</taxon>
        <taxon>Euteleostomi</taxon>
        <taxon>Actinopterygii</taxon>
        <taxon>Neopterygii</taxon>
        <taxon>Teleostei</taxon>
        <taxon>Protacanthopterygii</taxon>
        <taxon>Esociformes</taxon>
        <taxon>Umbridae</taxon>
        <taxon>Dallia</taxon>
    </lineage>
</organism>
<gene>
    <name evidence="1" type="ORF">DPEC_G00141870</name>
</gene>
<protein>
    <submittedName>
        <fullName evidence="1">Uncharacterized protein</fullName>
    </submittedName>
</protein>
<name>A0ACC2GN40_DALPE</name>
<comment type="caution">
    <text evidence="1">The sequence shown here is derived from an EMBL/GenBank/DDBJ whole genome shotgun (WGS) entry which is preliminary data.</text>
</comment>
<sequence length="238" mass="26921">MGKCTNVPSGLLRKLQKDDGVENRDINGIDVCILFSQGLCDMFDIRLFSCVITSTKYQTYSYRAWHTSSENWRRIEDRVSHHCEGVTFIGKQMTAMTMLLLALVFILSVSVPCLSVYNSGECYFDTKGSCEYRGQGYGIGESWMTKECYQCICMEPFGVGCCDQGPQLVDYPDWCDVIRKPDSCTTLAVMKANHKLPCLWGRGRLRPGGKRPWKSNNNPLFGPVQNSANDKEEDELIE</sequence>
<dbReference type="Proteomes" id="UP001157502">
    <property type="component" value="Chromosome 11"/>
</dbReference>
<keyword evidence="2" id="KW-1185">Reference proteome</keyword>
<evidence type="ECO:0000313" key="2">
    <source>
        <dbReference type="Proteomes" id="UP001157502"/>
    </source>
</evidence>
<reference evidence="1" key="1">
    <citation type="submission" date="2021-05" db="EMBL/GenBank/DDBJ databases">
        <authorList>
            <person name="Pan Q."/>
            <person name="Jouanno E."/>
            <person name="Zahm M."/>
            <person name="Klopp C."/>
            <person name="Cabau C."/>
            <person name="Louis A."/>
            <person name="Berthelot C."/>
            <person name="Parey E."/>
            <person name="Roest Crollius H."/>
            <person name="Montfort J."/>
            <person name="Robinson-Rechavi M."/>
            <person name="Bouchez O."/>
            <person name="Lampietro C."/>
            <person name="Lopez Roques C."/>
            <person name="Donnadieu C."/>
            <person name="Postlethwait J."/>
            <person name="Bobe J."/>
            <person name="Dillon D."/>
            <person name="Chandos A."/>
            <person name="von Hippel F."/>
            <person name="Guiguen Y."/>
        </authorList>
    </citation>
    <scope>NUCLEOTIDE SEQUENCE</scope>
    <source>
        <strain evidence="1">YG-Jan2019</strain>
    </source>
</reference>
<proteinExistence type="predicted"/>